<organism evidence="1 2">
    <name type="scientific">Polytolypa hystricis (strain UAMH7299)</name>
    <dbReference type="NCBI Taxonomy" id="1447883"/>
    <lineage>
        <taxon>Eukaryota</taxon>
        <taxon>Fungi</taxon>
        <taxon>Dikarya</taxon>
        <taxon>Ascomycota</taxon>
        <taxon>Pezizomycotina</taxon>
        <taxon>Eurotiomycetes</taxon>
        <taxon>Eurotiomycetidae</taxon>
        <taxon>Onygenales</taxon>
        <taxon>Onygenales incertae sedis</taxon>
        <taxon>Polytolypa</taxon>
    </lineage>
</organism>
<sequence length="165" mass="18824">MKDLMGDKERMCAKYGLEHDAVEEATQKNIKFKPGSDLAAKFKYAFKDKTKDTSRSCLLGRCLGAFLQQRTERNQQWGPSSGLQTWTQPLYHDLYLGATSKFHIVEQDEQDPIRAGVVHVPQDSSLPAVNCYEHPFSTVSDYVRDYRFCRSRARKVHAFTNGTAI</sequence>
<reference evidence="1 2" key="1">
    <citation type="submission" date="2017-10" db="EMBL/GenBank/DDBJ databases">
        <title>Comparative genomics in systemic dimorphic fungi from Ajellomycetaceae.</title>
        <authorList>
            <person name="Munoz J.F."/>
            <person name="Mcewen J.G."/>
            <person name="Clay O.K."/>
            <person name="Cuomo C.A."/>
        </authorList>
    </citation>
    <scope>NUCLEOTIDE SEQUENCE [LARGE SCALE GENOMIC DNA]</scope>
    <source>
        <strain evidence="1 2">UAMH7299</strain>
    </source>
</reference>
<keyword evidence="2" id="KW-1185">Reference proteome</keyword>
<comment type="caution">
    <text evidence="1">The sequence shown here is derived from an EMBL/GenBank/DDBJ whole genome shotgun (WGS) entry which is preliminary data.</text>
</comment>
<accession>A0A2B7X028</accession>
<evidence type="ECO:0000313" key="2">
    <source>
        <dbReference type="Proteomes" id="UP000224634"/>
    </source>
</evidence>
<proteinExistence type="predicted"/>
<evidence type="ECO:0000313" key="1">
    <source>
        <dbReference type="EMBL" id="PGH02028.1"/>
    </source>
</evidence>
<name>A0A2B7X028_POLH7</name>
<protein>
    <submittedName>
        <fullName evidence="1">Uncharacterized protein</fullName>
    </submittedName>
</protein>
<dbReference type="EMBL" id="PDNA01000229">
    <property type="protein sequence ID" value="PGH02028.1"/>
    <property type="molecule type" value="Genomic_DNA"/>
</dbReference>
<dbReference type="Proteomes" id="UP000224634">
    <property type="component" value="Unassembled WGS sequence"/>
</dbReference>
<gene>
    <name evidence="1" type="ORF">AJ80_08922</name>
</gene>
<dbReference type="AlphaFoldDB" id="A0A2B7X028"/>